<dbReference type="InterPro" id="IPR001623">
    <property type="entry name" value="DnaJ_domain"/>
</dbReference>
<dbReference type="STRING" id="145388.A0A0D2LND4"/>
<dbReference type="KEGG" id="mng:MNEG_16443"/>
<dbReference type="PANTHER" id="PTHR44825:SF1">
    <property type="entry name" value="DNAJ HOMOLOG SUBFAMILY C MEMBER 4"/>
    <property type="match status" value="1"/>
</dbReference>
<dbReference type="InterPro" id="IPR036869">
    <property type="entry name" value="J_dom_sf"/>
</dbReference>
<dbReference type="InterPro" id="IPR052763">
    <property type="entry name" value="DnaJ_C4"/>
</dbReference>
<proteinExistence type="predicted"/>
<reference evidence="3 4" key="1">
    <citation type="journal article" date="2013" name="BMC Genomics">
        <title>Reconstruction of the lipid metabolism for the microalga Monoraphidium neglectum from its genome sequence reveals characteristics suitable for biofuel production.</title>
        <authorList>
            <person name="Bogen C."/>
            <person name="Al-Dilaimi A."/>
            <person name="Albersmeier A."/>
            <person name="Wichmann J."/>
            <person name="Grundmann M."/>
            <person name="Rupp O."/>
            <person name="Lauersen K.J."/>
            <person name="Blifernez-Klassen O."/>
            <person name="Kalinowski J."/>
            <person name="Goesmann A."/>
            <person name="Mussgnug J.H."/>
            <person name="Kruse O."/>
        </authorList>
    </citation>
    <scope>NUCLEOTIDE SEQUENCE [LARGE SCALE GENOMIC DNA]</scope>
    <source>
        <strain evidence="3 4">SAG 48.87</strain>
    </source>
</reference>
<dbReference type="SMART" id="SM00271">
    <property type="entry name" value="DnaJ"/>
    <property type="match status" value="1"/>
</dbReference>
<evidence type="ECO:0000313" key="4">
    <source>
        <dbReference type="Proteomes" id="UP000054498"/>
    </source>
</evidence>
<sequence>MIFSNRSGRPRAWGGKHPGAKCTAGCAAGRVRSPAPRRAAAPPPRAAPVNHYEVLGLPPDAPAEAVKARYRELAKATHPDAGGGGGVEAFLAVRRAYDVLSQEMLRAEHDQQLGGWPDARYAGRDGGFRRS</sequence>
<protein>
    <recommendedName>
        <fullName evidence="2">J domain-containing protein</fullName>
    </recommendedName>
</protein>
<dbReference type="PRINTS" id="PR00625">
    <property type="entry name" value="JDOMAIN"/>
</dbReference>
<dbReference type="GeneID" id="25734203"/>
<name>A0A0D2LND4_9CHLO</name>
<dbReference type="Pfam" id="PF00226">
    <property type="entry name" value="DnaJ"/>
    <property type="match status" value="1"/>
</dbReference>
<dbReference type="AlphaFoldDB" id="A0A0D2LND4"/>
<dbReference type="Proteomes" id="UP000054498">
    <property type="component" value="Unassembled WGS sequence"/>
</dbReference>
<gene>
    <name evidence="3" type="ORF">MNEG_16443</name>
</gene>
<dbReference type="PANTHER" id="PTHR44825">
    <property type="match status" value="1"/>
</dbReference>
<dbReference type="RefSeq" id="XP_013890541.1">
    <property type="nucleotide sequence ID" value="XM_014035087.1"/>
</dbReference>
<accession>A0A0D2LND4</accession>
<feature type="region of interest" description="Disordered" evidence="1">
    <location>
        <begin position="1"/>
        <end position="20"/>
    </location>
</feature>
<evidence type="ECO:0000313" key="3">
    <source>
        <dbReference type="EMBL" id="KIY91521.1"/>
    </source>
</evidence>
<dbReference type="OrthoDB" id="552776at2759"/>
<dbReference type="PROSITE" id="PS50076">
    <property type="entry name" value="DNAJ_2"/>
    <property type="match status" value="1"/>
</dbReference>
<evidence type="ECO:0000256" key="1">
    <source>
        <dbReference type="SAM" id="MobiDB-lite"/>
    </source>
</evidence>
<dbReference type="SUPFAM" id="SSF46565">
    <property type="entry name" value="Chaperone J-domain"/>
    <property type="match status" value="1"/>
</dbReference>
<dbReference type="CDD" id="cd06257">
    <property type="entry name" value="DnaJ"/>
    <property type="match status" value="1"/>
</dbReference>
<feature type="domain" description="J" evidence="2">
    <location>
        <begin position="50"/>
        <end position="113"/>
    </location>
</feature>
<dbReference type="EMBL" id="KK106579">
    <property type="protein sequence ID" value="KIY91521.1"/>
    <property type="molecule type" value="Genomic_DNA"/>
</dbReference>
<organism evidence="3 4">
    <name type="scientific">Monoraphidium neglectum</name>
    <dbReference type="NCBI Taxonomy" id="145388"/>
    <lineage>
        <taxon>Eukaryota</taxon>
        <taxon>Viridiplantae</taxon>
        <taxon>Chlorophyta</taxon>
        <taxon>core chlorophytes</taxon>
        <taxon>Chlorophyceae</taxon>
        <taxon>CS clade</taxon>
        <taxon>Sphaeropleales</taxon>
        <taxon>Selenastraceae</taxon>
        <taxon>Monoraphidium</taxon>
    </lineage>
</organism>
<evidence type="ECO:0000259" key="2">
    <source>
        <dbReference type="PROSITE" id="PS50076"/>
    </source>
</evidence>
<dbReference type="Gene3D" id="1.10.287.110">
    <property type="entry name" value="DnaJ domain"/>
    <property type="match status" value="1"/>
</dbReference>
<keyword evidence="4" id="KW-1185">Reference proteome</keyword>